<dbReference type="PANTHER" id="PTHR31589">
    <property type="entry name" value="PROTEIN, PUTATIVE (DUF239)-RELATED-RELATED"/>
    <property type="match status" value="1"/>
</dbReference>
<organism evidence="2 3">
    <name type="scientific">Camellia sinensis</name>
    <name type="common">Tea plant</name>
    <name type="synonym">Thea sinensis</name>
    <dbReference type="NCBI Taxonomy" id="4442"/>
    <lineage>
        <taxon>Eukaryota</taxon>
        <taxon>Viridiplantae</taxon>
        <taxon>Streptophyta</taxon>
        <taxon>Embryophyta</taxon>
        <taxon>Tracheophyta</taxon>
        <taxon>Spermatophyta</taxon>
        <taxon>Magnoliopsida</taxon>
        <taxon>eudicotyledons</taxon>
        <taxon>Gunneridae</taxon>
        <taxon>Pentapetalae</taxon>
        <taxon>asterids</taxon>
        <taxon>Ericales</taxon>
        <taxon>Theaceae</taxon>
        <taxon>Camellia</taxon>
    </lineage>
</organism>
<dbReference type="InterPro" id="IPR053168">
    <property type="entry name" value="Glutamic_endopeptidase"/>
</dbReference>
<protein>
    <recommendedName>
        <fullName evidence="1">Neprosin PEP catalytic domain-containing protein</fullName>
    </recommendedName>
</protein>
<evidence type="ECO:0000313" key="2">
    <source>
        <dbReference type="EMBL" id="KAF5943272.1"/>
    </source>
</evidence>
<dbReference type="InterPro" id="IPR025521">
    <property type="entry name" value="Neprosin_propep"/>
</dbReference>
<keyword evidence="3" id="KW-1185">Reference proteome</keyword>
<evidence type="ECO:0000313" key="3">
    <source>
        <dbReference type="Proteomes" id="UP000593564"/>
    </source>
</evidence>
<feature type="domain" description="Neprosin PEP catalytic" evidence="1">
    <location>
        <begin position="119"/>
        <end position="349"/>
    </location>
</feature>
<dbReference type="Pfam" id="PF03080">
    <property type="entry name" value="Neprosin"/>
    <property type="match status" value="1"/>
</dbReference>
<dbReference type="Proteomes" id="UP000593564">
    <property type="component" value="Unassembled WGS sequence"/>
</dbReference>
<feature type="non-terminal residue" evidence="2">
    <location>
        <position position="1"/>
    </location>
</feature>
<evidence type="ECO:0000259" key="1">
    <source>
        <dbReference type="PROSITE" id="PS52045"/>
    </source>
</evidence>
<sequence length="349" mass="38253">LQNNYGDIYDCVDFYKQPAFDHPLLKNHTFHFQMKPTSLPNRSRDQVSSKDSKPLHIGLKGEDCPVGTVPIKRTTKEDLIREKLASKIMTPADDTGGADVNSSISNWLLVFSQQYGYVQILTVEKYAIVETIDGPNKYSEASAVLSVHQPDVVGKQYSAGRMMIQNGPDSLQVGWRVDPSLFGDARQSHCFNTNCPGFVIVGTDIPLGSVIGKVSIRGGIPVEVEIYIFQDLANGNWWLGVANTNVGFWPKRILDGGLANLASHAEWGGEGVPGNRNQGFRIKSQLMILDASVVLAPDKLQPKIDLPCEVKLATCCASLKGGRPPKLKEQLAMCKASWPAELSIILFSI</sequence>
<dbReference type="InterPro" id="IPR004314">
    <property type="entry name" value="Neprosin"/>
</dbReference>
<reference evidence="3" key="1">
    <citation type="journal article" date="2020" name="Nat. Commun.">
        <title>Genome assembly of wild tea tree DASZ reveals pedigree and selection history of tea varieties.</title>
        <authorList>
            <person name="Zhang W."/>
            <person name="Zhang Y."/>
            <person name="Qiu H."/>
            <person name="Guo Y."/>
            <person name="Wan H."/>
            <person name="Zhang X."/>
            <person name="Scossa F."/>
            <person name="Alseekh S."/>
            <person name="Zhang Q."/>
            <person name="Wang P."/>
            <person name="Xu L."/>
            <person name="Schmidt M.H."/>
            <person name="Jia X."/>
            <person name="Li D."/>
            <person name="Zhu A."/>
            <person name="Guo F."/>
            <person name="Chen W."/>
            <person name="Ni D."/>
            <person name="Usadel B."/>
            <person name="Fernie A.R."/>
            <person name="Wen W."/>
        </authorList>
    </citation>
    <scope>NUCLEOTIDE SEQUENCE [LARGE SCALE GENOMIC DNA]</scope>
    <source>
        <strain evidence="3">cv. G240</strain>
    </source>
</reference>
<dbReference type="EMBL" id="JACBKZ010000009">
    <property type="protein sequence ID" value="KAF5943272.1"/>
    <property type="molecule type" value="Genomic_DNA"/>
</dbReference>
<gene>
    <name evidence="2" type="ORF">HYC85_020914</name>
</gene>
<reference evidence="2 3" key="2">
    <citation type="submission" date="2020-07" db="EMBL/GenBank/DDBJ databases">
        <title>Genome assembly of wild tea tree DASZ reveals pedigree and selection history of tea varieties.</title>
        <authorList>
            <person name="Zhang W."/>
        </authorList>
    </citation>
    <scope>NUCLEOTIDE SEQUENCE [LARGE SCALE GENOMIC DNA]</scope>
    <source>
        <strain evidence="3">cv. G240</strain>
        <tissue evidence="2">Leaf</tissue>
    </source>
</reference>
<dbReference type="AlphaFoldDB" id="A0A7J7GR52"/>
<dbReference type="Pfam" id="PF14365">
    <property type="entry name" value="Neprosin_AP"/>
    <property type="match status" value="1"/>
</dbReference>
<dbReference type="PANTHER" id="PTHR31589:SF223">
    <property type="entry name" value="PROTEIN, PUTATIVE (DUF239)-RELATED"/>
    <property type="match status" value="1"/>
</dbReference>
<accession>A0A7J7GR52</accession>
<proteinExistence type="predicted"/>
<comment type="caution">
    <text evidence="2">The sequence shown here is derived from an EMBL/GenBank/DDBJ whole genome shotgun (WGS) entry which is preliminary data.</text>
</comment>
<dbReference type="PROSITE" id="PS52045">
    <property type="entry name" value="NEPROSIN_PEP_CD"/>
    <property type="match status" value="1"/>
</dbReference>
<name>A0A7J7GR52_CAMSI</name>